<dbReference type="EMBL" id="JAWDGP010001067">
    <property type="protein sequence ID" value="KAK3795369.1"/>
    <property type="molecule type" value="Genomic_DNA"/>
</dbReference>
<evidence type="ECO:0000313" key="3">
    <source>
        <dbReference type="Proteomes" id="UP001283361"/>
    </source>
</evidence>
<dbReference type="Proteomes" id="UP001283361">
    <property type="component" value="Unassembled WGS sequence"/>
</dbReference>
<protein>
    <submittedName>
        <fullName evidence="2">Uncharacterized protein</fullName>
    </submittedName>
</protein>
<evidence type="ECO:0000313" key="2">
    <source>
        <dbReference type="EMBL" id="KAK3795369.1"/>
    </source>
</evidence>
<dbReference type="AlphaFoldDB" id="A0AAE1AWN1"/>
<reference evidence="2" key="1">
    <citation type="journal article" date="2023" name="G3 (Bethesda)">
        <title>A reference genome for the long-term kleptoplast-retaining sea slug Elysia crispata morphotype clarki.</title>
        <authorList>
            <person name="Eastman K.E."/>
            <person name="Pendleton A.L."/>
            <person name="Shaikh M.A."/>
            <person name="Suttiyut T."/>
            <person name="Ogas R."/>
            <person name="Tomko P."/>
            <person name="Gavelis G."/>
            <person name="Widhalm J.R."/>
            <person name="Wisecaver J.H."/>
        </authorList>
    </citation>
    <scope>NUCLEOTIDE SEQUENCE</scope>
    <source>
        <strain evidence="2">ECLA1</strain>
    </source>
</reference>
<feature type="region of interest" description="Disordered" evidence="1">
    <location>
        <begin position="1"/>
        <end position="82"/>
    </location>
</feature>
<evidence type="ECO:0000256" key="1">
    <source>
        <dbReference type="SAM" id="MobiDB-lite"/>
    </source>
</evidence>
<name>A0AAE1AWN1_9GAST</name>
<comment type="caution">
    <text evidence="2">The sequence shown here is derived from an EMBL/GenBank/DDBJ whole genome shotgun (WGS) entry which is preliminary data.</text>
</comment>
<gene>
    <name evidence="2" type="ORF">RRG08_000227</name>
</gene>
<proteinExistence type="predicted"/>
<sequence length="135" mass="14349">MVSFRASPPDFPPRPGGPSQRLPSLISGSNDMRPPPLGGVPLEESFDNTPPTGGVLPNGCPSGQPLSGEGGKHRKNDQPSSNLGLTLLEHGLKRVNLKSCPQGAHVFSRPTREGSKMACPLTCFHQSFDNLLQLD</sequence>
<accession>A0AAE1AWN1</accession>
<organism evidence="2 3">
    <name type="scientific">Elysia crispata</name>
    <name type="common">lettuce slug</name>
    <dbReference type="NCBI Taxonomy" id="231223"/>
    <lineage>
        <taxon>Eukaryota</taxon>
        <taxon>Metazoa</taxon>
        <taxon>Spiralia</taxon>
        <taxon>Lophotrochozoa</taxon>
        <taxon>Mollusca</taxon>
        <taxon>Gastropoda</taxon>
        <taxon>Heterobranchia</taxon>
        <taxon>Euthyneura</taxon>
        <taxon>Panpulmonata</taxon>
        <taxon>Sacoglossa</taxon>
        <taxon>Placobranchoidea</taxon>
        <taxon>Plakobranchidae</taxon>
        <taxon>Elysia</taxon>
    </lineage>
</organism>
<keyword evidence="3" id="KW-1185">Reference proteome</keyword>